<comment type="caution">
    <text evidence="4">The sequence shown here is derived from an EMBL/GenBank/DDBJ whole genome shotgun (WGS) entry which is preliminary data.</text>
</comment>
<dbReference type="InterPro" id="IPR029515">
    <property type="entry name" value="Liprin"/>
</dbReference>
<sequence>MDQKSEEQSWAQPLLIQDMDDLSDAALGASNLASTSSSFSRSLIKNYFYLAWNSSLGYQTQFNDSSNLKQKRLFLDSLLASSEQFPQWSTQRIVQWLEVWLEMPAWYVAACRANIRSGAMLANLGEQELQRELGISNAMHKLKLRLGIQEMMSLSTGQMSTLDRQIFADAVRIQGELSHEWIGNQWLPSLGLAQYRPEFMECLIDGRMLTSLTKRDLRTVLRMIDHFHRKSLVYGITCLKQLNFDRFELERRREVSQTSNSGSFAFKLSLSFLDVVVWSVDRLINWLNSIGLQEWSKNLLDSGVHGAVLALDADFDVTAFCLVLRISRQDSQTRSILERELVSLLRPYRDLLTSSRDDVIANATTKS</sequence>
<dbReference type="Pfam" id="PF07647">
    <property type="entry name" value="SAM_2"/>
    <property type="match status" value="1"/>
</dbReference>
<dbReference type="InterPro" id="IPR001660">
    <property type="entry name" value="SAM"/>
</dbReference>
<feature type="domain" description="SAM" evidence="3">
    <location>
        <begin position="278"/>
        <end position="347"/>
    </location>
</feature>
<dbReference type="SUPFAM" id="SSF47769">
    <property type="entry name" value="SAM/Pointed domain"/>
    <property type="match status" value="3"/>
</dbReference>
<evidence type="ECO:0000256" key="2">
    <source>
        <dbReference type="ARBA" id="ARBA00023054"/>
    </source>
</evidence>
<name>A0ABD2PYP5_9PLAT</name>
<keyword evidence="1" id="KW-0677">Repeat</keyword>
<proteinExistence type="predicted"/>
<dbReference type="InterPro" id="IPR013761">
    <property type="entry name" value="SAM/pointed_sf"/>
</dbReference>
<dbReference type="Pfam" id="PF00536">
    <property type="entry name" value="SAM_1"/>
    <property type="match status" value="2"/>
</dbReference>
<evidence type="ECO:0000259" key="3">
    <source>
        <dbReference type="PROSITE" id="PS50105"/>
    </source>
</evidence>
<dbReference type="EMBL" id="JBJKFK010001652">
    <property type="protein sequence ID" value="KAL3312548.1"/>
    <property type="molecule type" value="Genomic_DNA"/>
</dbReference>
<keyword evidence="5" id="KW-1185">Reference proteome</keyword>
<dbReference type="Proteomes" id="UP001626550">
    <property type="component" value="Unassembled WGS sequence"/>
</dbReference>
<dbReference type="SMART" id="SM00454">
    <property type="entry name" value="SAM"/>
    <property type="match status" value="3"/>
</dbReference>
<accession>A0ABD2PYP5</accession>
<keyword evidence="2" id="KW-0175">Coiled coil</keyword>
<evidence type="ECO:0000313" key="5">
    <source>
        <dbReference type="Proteomes" id="UP001626550"/>
    </source>
</evidence>
<feature type="domain" description="SAM" evidence="3">
    <location>
        <begin position="88"/>
        <end position="154"/>
    </location>
</feature>
<gene>
    <name evidence="4" type="primary">PPFIA2_2</name>
    <name evidence="4" type="ORF">Ciccas_008863</name>
</gene>
<dbReference type="AlphaFoldDB" id="A0ABD2PYP5"/>
<dbReference type="PANTHER" id="PTHR12587">
    <property type="entry name" value="LAR INTERACTING PROTEIN LIP -RELATED PROTEIN"/>
    <property type="match status" value="1"/>
</dbReference>
<feature type="domain" description="SAM" evidence="3">
    <location>
        <begin position="185"/>
        <end position="242"/>
    </location>
</feature>
<dbReference type="PANTHER" id="PTHR12587:SF20">
    <property type="entry name" value="LIPRIN-ALPHA, ISOFORM E"/>
    <property type="match status" value="1"/>
</dbReference>
<evidence type="ECO:0000313" key="4">
    <source>
        <dbReference type="EMBL" id="KAL3312548.1"/>
    </source>
</evidence>
<dbReference type="PROSITE" id="PS50105">
    <property type="entry name" value="SAM_DOMAIN"/>
    <property type="match status" value="3"/>
</dbReference>
<reference evidence="4 5" key="1">
    <citation type="submission" date="2024-11" db="EMBL/GenBank/DDBJ databases">
        <title>Adaptive evolution of stress response genes in parasites aligns with host niche diversity.</title>
        <authorList>
            <person name="Hahn C."/>
            <person name="Resl P."/>
        </authorList>
    </citation>
    <scope>NUCLEOTIDE SEQUENCE [LARGE SCALE GENOMIC DNA]</scope>
    <source>
        <strain evidence="4">EGGRZ-B1_66</strain>
        <tissue evidence="4">Body</tissue>
    </source>
</reference>
<organism evidence="4 5">
    <name type="scientific">Cichlidogyrus casuarinus</name>
    <dbReference type="NCBI Taxonomy" id="1844966"/>
    <lineage>
        <taxon>Eukaryota</taxon>
        <taxon>Metazoa</taxon>
        <taxon>Spiralia</taxon>
        <taxon>Lophotrochozoa</taxon>
        <taxon>Platyhelminthes</taxon>
        <taxon>Monogenea</taxon>
        <taxon>Monopisthocotylea</taxon>
        <taxon>Dactylogyridea</taxon>
        <taxon>Ancyrocephalidae</taxon>
        <taxon>Cichlidogyrus</taxon>
    </lineage>
</organism>
<evidence type="ECO:0000256" key="1">
    <source>
        <dbReference type="ARBA" id="ARBA00022737"/>
    </source>
</evidence>
<protein>
    <submittedName>
        <fullName evidence="4">Liprin-alpha-2</fullName>
    </submittedName>
</protein>
<dbReference type="Gene3D" id="1.10.150.50">
    <property type="entry name" value="Transcription Factor, Ets-1"/>
    <property type="match status" value="3"/>
</dbReference>